<dbReference type="GO" id="GO:0016787">
    <property type="term" value="F:hydrolase activity"/>
    <property type="evidence" value="ECO:0007669"/>
    <property type="project" value="UniProtKB-KW"/>
</dbReference>
<dbReference type="Gene3D" id="3.40.50.1820">
    <property type="entry name" value="alpha/beta hydrolase"/>
    <property type="match status" value="1"/>
</dbReference>
<dbReference type="Proteomes" id="UP000762110">
    <property type="component" value="Unassembled WGS sequence"/>
</dbReference>
<reference evidence="4 5" key="1">
    <citation type="submission" date="2020-05" db="EMBL/GenBank/DDBJ databases">
        <title>Description of Pedobacter foliorum sp. nov.</title>
        <authorList>
            <person name="Qi S."/>
            <person name="Carlier A."/>
            <person name="Cnockaert M."/>
            <person name="Vandamme P."/>
        </authorList>
    </citation>
    <scope>NUCLEOTIDE SEQUENCE [LARGE SCALE GENOMIC DNA]</scope>
    <source>
        <strain evidence="4 5">LMG 31300</strain>
    </source>
</reference>
<evidence type="ECO:0000259" key="3">
    <source>
        <dbReference type="Pfam" id="PF20434"/>
    </source>
</evidence>
<dbReference type="SUPFAM" id="SSF53474">
    <property type="entry name" value="alpha/beta-Hydrolases"/>
    <property type="match status" value="1"/>
</dbReference>
<dbReference type="PANTHER" id="PTHR48081">
    <property type="entry name" value="AB HYDROLASE SUPERFAMILY PROTEIN C4A8.06C"/>
    <property type="match status" value="1"/>
</dbReference>
<dbReference type="InterPro" id="IPR050300">
    <property type="entry name" value="GDXG_lipolytic_enzyme"/>
</dbReference>
<dbReference type="Pfam" id="PF20434">
    <property type="entry name" value="BD-FAE"/>
    <property type="match status" value="1"/>
</dbReference>
<evidence type="ECO:0000256" key="1">
    <source>
        <dbReference type="ARBA" id="ARBA00022801"/>
    </source>
</evidence>
<dbReference type="InterPro" id="IPR029058">
    <property type="entry name" value="AB_hydrolase_fold"/>
</dbReference>
<dbReference type="RefSeq" id="WP_173271515.1">
    <property type="nucleotide sequence ID" value="NZ_JABMKV010000002.1"/>
</dbReference>
<feature type="chain" id="PRO_5045854310" evidence="2">
    <location>
        <begin position="20"/>
        <end position="302"/>
    </location>
</feature>
<keyword evidence="1 4" id="KW-0378">Hydrolase</keyword>
<evidence type="ECO:0000313" key="5">
    <source>
        <dbReference type="Proteomes" id="UP000762110"/>
    </source>
</evidence>
<feature type="domain" description="BD-FAE-like" evidence="3">
    <location>
        <begin position="65"/>
        <end position="257"/>
    </location>
</feature>
<keyword evidence="5" id="KW-1185">Reference proteome</keyword>
<sequence>MKKLFIFVFSLFIVMEVNAQQVIPLYNGAIPGAKTPPADYKETTVTGDDGVKRVSKVTDPSLTAYIPAKPNGTAVIICPGGGYGILAIDKEGNNVAKKFNEVGITAFVLKYRLPSDIIMDDKSMGPLQDALQAIYLIRKNANVWGIDPTKIGVMGFSAGGHLAASLSVHYNDMKVQNQENISLRPNFSVLIYPVINFGNYAHAGSVKNLVGEQPTDAQRRYFSAEMHVDAQTPPTFLVHANNDGSVPVKNSLAYDEALAKHKVLSEMHIYQAGGHGFGLNNTTTKENWFETLKNWMRTNNLL</sequence>
<gene>
    <name evidence="4" type="ORF">HQN85_09325</name>
</gene>
<dbReference type="InterPro" id="IPR049492">
    <property type="entry name" value="BD-FAE-like_dom"/>
</dbReference>
<organism evidence="4 5">
    <name type="scientific">Pedobacter boryungensis</name>
    <dbReference type="NCBI Taxonomy" id="869962"/>
    <lineage>
        <taxon>Bacteria</taxon>
        <taxon>Pseudomonadati</taxon>
        <taxon>Bacteroidota</taxon>
        <taxon>Sphingobacteriia</taxon>
        <taxon>Sphingobacteriales</taxon>
        <taxon>Sphingobacteriaceae</taxon>
        <taxon>Pedobacter</taxon>
    </lineage>
</organism>
<evidence type="ECO:0000256" key="2">
    <source>
        <dbReference type="SAM" id="SignalP"/>
    </source>
</evidence>
<name>A0ABX2DDM8_9SPHI</name>
<comment type="caution">
    <text evidence="4">The sequence shown here is derived from an EMBL/GenBank/DDBJ whole genome shotgun (WGS) entry which is preliminary data.</text>
</comment>
<keyword evidence="2" id="KW-0732">Signal</keyword>
<evidence type="ECO:0000313" key="4">
    <source>
        <dbReference type="EMBL" id="NQX31927.1"/>
    </source>
</evidence>
<protein>
    <submittedName>
        <fullName evidence="4">Alpha/beta hydrolase</fullName>
    </submittedName>
</protein>
<dbReference type="EMBL" id="JABMKV010000002">
    <property type="protein sequence ID" value="NQX31927.1"/>
    <property type="molecule type" value="Genomic_DNA"/>
</dbReference>
<dbReference type="PANTHER" id="PTHR48081:SF6">
    <property type="entry name" value="PEPTIDASE S9 PROLYL OLIGOPEPTIDASE CATALYTIC DOMAIN-CONTAINING PROTEIN"/>
    <property type="match status" value="1"/>
</dbReference>
<feature type="signal peptide" evidence="2">
    <location>
        <begin position="1"/>
        <end position="19"/>
    </location>
</feature>
<accession>A0ABX2DDM8</accession>
<proteinExistence type="predicted"/>